<sequence length="519" mass="56430">MADVSMMEALATSNDWRVRYENFLRLRSMGPKVLAQEAEALEGPPKRDPDCPQVRFPSLMLQTHLDSAAPRRHVVRGCDPLSSAVPVRVPGVRAVDRMIQAEAVQAVLEGFQSAEVADILASLSKLAGLLKLAREEAWSGDRQKVLSLLEQASAHSSHRQELVAFLSGDEGFLKAAVEKLRHAASASGKPVIAETATPQRSGTPTSVKHVVLNCANIGCTYGENVLKRTKGQNKFDWRGVEDAYNYYEGAGFMVHAIIGQRLLSIVGRDKISQKLESALVVIPSRDGLGDIDDYSTILEAWKWKCPYVDNDNYRGWGERMKGRPEVAKWYGETKRQLHVSYYFDRLGKFTPLHGAAPAAHPHRAPASEPPAASAPAASAASSTSGSSPSTARESRQAPGEGQDAAQREKRGVQQVQAPASSEPAAKRPRGDVEVIELGKNIVTPPTGGPTWKALVALPVWQRPSVGGFRDRLRTLQPGAVFRQIAQHPKEGKPLWLALHPRGWVEVSGADGTANVLQLT</sequence>
<dbReference type="OrthoDB" id="441513at2759"/>
<keyword evidence="3" id="KW-1185">Reference proteome</keyword>
<evidence type="ECO:0000256" key="1">
    <source>
        <dbReference type="SAM" id="MobiDB-lite"/>
    </source>
</evidence>
<evidence type="ECO:0000313" key="2">
    <source>
        <dbReference type="EMBL" id="CAE7440942.1"/>
    </source>
</evidence>
<evidence type="ECO:0000313" key="3">
    <source>
        <dbReference type="Proteomes" id="UP000604046"/>
    </source>
</evidence>
<proteinExistence type="predicted"/>
<dbReference type="Gene3D" id="3.40.50.11980">
    <property type="match status" value="1"/>
</dbReference>
<organism evidence="2 3">
    <name type="scientific">Symbiodinium natans</name>
    <dbReference type="NCBI Taxonomy" id="878477"/>
    <lineage>
        <taxon>Eukaryota</taxon>
        <taxon>Sar</taxon>
        <taxon>Alveolata</taxon>
        <taxon>Dinophyceae</taxon>
        <taxon>Suessiales</taxon>
        <taxon>Symbiodiniaceae</taxon>
        <taxon>Symbiodinium</taxon>
    </lineage>
</organism>
<dbReference type="EMBL" id="CAJNDS010002340">
    <property type="protein sequence ID" value="CAE7440942.1"/>
    <property type="molecule type" value="Genomic_DNA"/>
</dbReference>
<name>A0A812RGP1_9DINO</name>
<feature type="region of interest" description="Disordered" evidence="1">
    <location>
        <begin position="354"/>
        <end position="431"/>
    </location>
</feature>
<protein>
    <submittedName>
        <fullName evidence="2">Uncharacterized protein</fullName>
    </submittedName>
</protein>
<reference evidence="2" key="1">
    <citation type="submission" date="2021-02" db="EMBL/GenBank/DDBJ databases">
        <authorList>
            <person name="Dougan E. K."/>
            <person name="Rhodes N."/>
            <person name="Thang M."/>
            <person name="Chan C."/>
        </authorList>
    </citation>
    <scope>NUCLEOTIDE SEQUENCE</scope>
</reference>
<accession>A0A812RGP1</accession>
<dbReference type="Proteomes" id="UP000604046">
    <property type="component" value="Unassembled WGS sequence"/>
</dbReference>
<feature type="compositionally biased region" description="Low complexity" evidence="1">
    <location>
        <begin position="354"/>
        <end position="391"/>
    </location>
</feature>
<dbReference type="AlphaFoldDB" id="A0A812RGP1"/>
<comment type="caution">
    <text evidence="2">The sequence shown here is derived from an EMBL/GenBank/DDBJ whole genome shotgun (WGS) entry which is preliminary data.</text>
</comment>
<gene>
    <name evidence="2" type="ORF">SNAT2548_LOCUS23967</name>
</gene>